<dbReference type="Proteomes" id="UP001151529">
    <property type="component" value="Chromosome 1"/>
</dbReference>
<name>A0A6N2MPX1_SALVM</name>
<dbReference type="CDD" id="cd10017">
    <property type="entry name" value="B3_DNA"/>
    <property type="match status" value="1"/>
</dbReference>
<comment type="subcellular location">
    <subcellularLocation>
        <location evidence="1">Nucleus</location>
    </subcellularLocation>
</comment>
<accession>A0A6N2MPX1</accession>
<dbReference type="AlphaFoldDB" id="A0A6N2MPX1"/>
<keyword evidence="5" id="KW-0539">Nucleus</keyword>
<reference evidence="6" key="2">
    <citation type="submission" date="2022-11" db="EMBL/GenBank/DDBJ databases">
        <authorList>
            <person name="Hyden B.L."/>
            <person name="Feng K."/>
            <person name="Yates T."/>
            <person name="Jawdy S."/>
            <person name="Smart L.B."/>
            <person name="Muchero W."/>
        </authorList>
    </citation>
    <scope>NUCLEOTIDE SEQUENCE</scope>
    <source>
        <tissue evidence="6">Shoot tip</tissue>
    </source>
</reference>
<dbReference type="GO" id="GO:0003700">
    <property type="term" value="F:DNA-binding transcription factor activity"/>
    <property type="evidence" value="ECO:0007669"/>
    <property type="project" value="InterPro"/>
</dbReference>
<dbReference type="InterPro" id="IPR003340">
    <property type="entry name" value="B3_DNA-bd"/>
</dbReference>
<evidence type="ECO:0000256" key="1">
    <source>
        <dbReference type="ARBA" id="ARBA00004123"/>
    </source>
</evidence>
<keyword evidence="8" id="KW-1185">Reference proteome</keyword>
<evidence type="ECO:0000256" key="3">
    <source>
        <dbReference type="ARBA" id="ARBA00023125"/>
    </source>
</evidence>
<gene>
    <name evidence="6" type="ORF">OIU85_026934</name>
    <name evidence="7" type="ORF">SVIM_LOCUS333342</name>
</gene>
<proteinExistence type="predicted"/>
<sequence>MYQRLIFKKKLSKTDVEHRMAIPMKRFGVFRIPQGKHFQNFDFLDMISTGRSWSFRCSKRTTNSHPKPVLTSDWIKYVKKKCLKEDDEVSFFYVKKDGEERLQFGVQARKKSRLMGTDFWSDV</sequence>
<dbReference type="Gene3D" id="2.40.330.10">
    <property type="entry name" value="DNA-binding pseudobarrel domain"/>
    <property type="match status" value="1"/>
</dbReference>
<organism evidence="7">
    <name type="scientific">Salix viminalis</name>
    <name type="common">Common osier</name>
    <name type="synonym">Basket willow</name>
    <dbReference type="NCBI Taxonomy" id="40686"/>
    <lineage>
        <taxon>Eukaryota</taxon>
        <taxon>Viridiplantae</taxon>
        <taxon>Streptophyta</taxon>
        <taxon>Embryophyta</taxon>
        <taxon>Tracheophyta</taxon>
        <taxon>Spermatophyta</taxon>
        <taxon>Magnoliopsida</taxon>
        <taxon>eudicotyledons</taxon>
        <taxon>Gunneridae</taxon>
        <taxon>Pentapetalae</taxon>
        <taxon>rosids</taxon>
        <taxon>fabids</taxon>
        <taxon>Malpighiales</taxon>
        <taxon>Salicaceae</taxon>
        <taxon>Saliceae</taxon>
        <taxon>Salix</taxon>
    </lineage>
</organism>
<keyword evidence="2" id="KW-0805">Transcription regulation</keyword>
<keyword evidence="4" id="KW-0804">Transcription</keyword>
<reference evidence="6" key="3">
    <citation type="journal article" date="2023" name="Int. J. Mol. Sci.">
        <title>De Novo Assembly and Annotation of 11 Diverse Shrub Willow (Salix) Genomes Reveals Novel Gene Organization in Sex-Linked Regions.</title>
        <authorList>
            <person name="Hyden B."/>
            <person name="Feng K."/>
            <person name="Yates T.B."/>
            <person name="Jawdy S."/>
            <person name="Cereghino C."/>
            <person name="Smart L.B."/>
            <person name="Muchero W."/>
        </authorList>
    </citation>
    <scope>NUCLEOTIDE SEQUENCE [LARGE SCALE GENOMIC DNA]</scope>
    <source>
        <tissue evidence="6">Shoot tip</tissue>
    </source>
</reference>
<evidence type="ECO:0000313" key="7">
    <source>
        <dbReference type="EMBL" id="VFU50169.1"/>
    </source>
</evidence>
<evidence type="ECO:0000256" key="2">
    <source>
        <dbReference type="ARBA" id="ARBA00023015"/>
    </source>
</evidence>
<dbReference type="InterPro" id="IPR015300">
    <property type="entry name" value="DNA-bd_pseudobarrel_sf"/>
</dbReference>
<evidence type="ECO:0000256" key="4">
    <source>
        <dbReference type="ARBA" id="ARBA00023163"/>
    </source>
</evidence>
<dbReference type="SUPFAM" id="SSF101936">
    <property type="entry name" value="DNA-binding pseudobarrel domain"/>
    <property type="match status" value="1"/>
</dbReference>
<dbReference type="PANTHER" id="PTHR31140">
    <property type="entry name" value="B3 DOMAIN-CONTAINING TRANSCRIPTION FACTOR ABI3"/>
    <property type="match status" value="1"/>
</dbReference>
<dbReference type="OrthoDB" id="1698378at2759"/>
<dbReference type="GO" id="GO:0003677">
    <property type="term" value="F:DNA binding"/>
    <property type="evidence" value="ECO:0007669"/>
    <property type="project" value="UniProtKB-KW"/>
</dbReference>
<evidence type="ECO:0000313" key="6">
    <source>
        <dbReference type="EMBL" id="KAJ6715488.1"/>
    </source>
</evidence>
<protein>
    <submittedName>
        <fullName evidence="7">Uncharacterized protein</fullName>
    </submittedName>
</protein>
<evidence type="ECO:0000256" key="5">
    <source>
        <dbReference type="ARBA" id="ARBA00023242"/>
    </source>
</evidence>
<dbReference type="PANTHER" id="PTHR31140:SF142">
    <property type="entry name" value="TF-B3 DOMAIN-CONTAINING PROTEIN"/>
    <property type="match status" value="1"/>
</dbReference>
<dbReference type="EMBL" id="CAADRP010001719">
    <property type="protein sequence ID" value="VFU50169.1"/>
    <property type="molecule type" value="Genomic_DNA"/>
</dbReference>
<dbReference type="InterPro" id="IPR044800">
    <property type="entry name" value="LEC2-like"/>
</dbReference>
<keyword evidence="3" id="KW-0238">DNA-binding</keyword>
<dbReference type="GO" id="GO:0005634">
    <property type="term" value="C:nucleus"/>
    <property type="evidence" value="ECO:0007669"/>
    <property type="project" value="UniProtKB-SubCell"/>
</dbReference>
<evidence type="ECO:0000313" key="8">
    <source>
        <dbReference type="Proteomes" id="UP001151529"/>
    </source>
</evidence>
<dbReference type="EMBL" id="JAPFFL010000007">
    <property type="protein sequence ID" value="KAJ6715488.1"/>
    <property type="molecule type" value="Genomic_DNA"/>
</dbReference>
<reference evidence="7" key="1">
    <citation type="submission" date="2019-03" db="EMBL/GenBank/DDBJ databases">
        <authorList>
            <person name="Mank J."/>
            <person name="Almeida P."/>
        </authorList>
    </citation>
    <scope>NUCLEOTIDE SEQUENCE</scope>
    <source>
        <strain evidence="7">78183</strain>
    </source>
</reference>